<keyword evidence="1" id="KW-1133">Transmembrane helix</keyword>
<feature type="domain" description="Protein-glutamine gamma-glutamyltransferase-like C-terminal" evidence="2">
    <location>
        <begin position="136"/>
        <end position="204"/>
    </location>
</feature>
<evidence type="ECO:0000256" key="1">
    <source>
        <dbReference type="SAM" id="Phobius"/>
    </source>
</evidence>
<evidence type="ECO:0000259" key="2">
    <source>
        <dbReference type="Pfam" id="PF13559"/>
    </source>
</evidence>
<dbReference type="InterPro" id="IPR025403">
    <property type="entry name" value="TgpA-like_C"/>
</dbReference>
<keyword evidence="1" id="KW-0812">Transmembrane</keyword>
<proteinExistence type="predicted"/>
<evidence type="ECO:0000313" key="4">
    <source>
        <dbReference type="Proteomes" id="UP000077701"/>
    </source>
</evidence>
<dbReference type="Pfam" id="PF13559">
    <property type="entry name" value="DUF4129"/>
    <property type="match status" value="1"/>
</dbReference>
<gene>
    <name evidence="3" type="ORF">PS9374_00811</name>
</gene>
<keyword evidence="4" id="KW-1185">Reference proteome</keyword>
<organism evidence="3 4">
    <name type="scientific">Planomonospora sphaerica</name>
    <dbReference type="NCBI Taxonomy" id="161355"/>
    <lineage>
        <taxon>Bacteria</taxon>
        <taxon>Bacillati</taxon>
        <taxon>Actinomycetota</taxon>
        <taxon>Actinomycetes</taxon>
        <taxon>Streptosporangiales</taxon>
        <taxon>Streptosporangiaceae</taxon>
        <taxon>Planomonospora</taxon>
    </lineage>
</organism>
<dbReference type="EMBL" id="BDCX01000002">
    <property type="protein sequence ID" value="GAT65179.1"/>
    <property type="molecule type" value="Genomic_DNA"/>
</dbReference>
<sequence>MAAVTVPPVVPLTDGVPVDIARDAAREAAVRELARPIYPRESWWERISGAVRDWLEDLLDAASGLPGGWFSILLLAFVILLVALPVLSMARRATRARTVRRGELFEAAARPAAEHRAEAERHAAGQRWAEAIRERLRAVARDLEERAVVEELPGRTADELAAEAGRALPGFAGELAAAARLFDDVTYGDLPGTAEGYGRLADLDDRLRTARPVLSGHPGGTA</sequence>
<dbReference type="STRING" id="161355.PS9374_00811"/>
<evidence type="ECO:0000313" key="3">
    <source>
        <dbReference type="EMBL" id="GAT65179.1"/>
    </source>
</evidence>
<keyword evidence="1" id="KW-0472">Membrane</keyword>
<protein>
    <submittedName>
        <fullName evidence="3">Membrane protein</fullName>
    </submittedName>
</protein>
<reference evidence="4" key="2">
    <citation type="submission" date="2016-04" db="EMBL/GenBank/DDBJ databases">
        <title>Planomonospora sphaerica JCM9374 whole genome shotgun sequence.</title>
        <authorList>
            <person name="Suzuki T."/>
            <person name="Dohra H."/>
            <person name="Kodani S."/>
        </authorList>
    </citation>
    <scope>NUCLEOTIDE SEQUENCE [LARGE SCALE GENOMIC DNA]</scope>
    <source>
        <strain evidence="4">JCM 9374</strain>
    </source>
</reference>
<dbReference type="Proteomes" id="UP000077701">
    <property type="component" value="Unassembled WGS sequence"/>
</dbReference>
<name>A0A171BJ78_9ACTN</name>
<comment type="caution">
    <text evidence="3">The sequence shown here is derived from an EMBL/GenBank/DDBJ whole genome shotgun (WGS) entry which is preliminary data.</text>
</comment>
<dbReference type="OrthoDB" id="3389322at2"/>
<feature type="transmembrane region" description="Helical" evidence="1">
    <location>
        <begin position="68"/>
        <end position="87"/>
    </location>
</feature>
<reference evidence="3 4" key="1">
    <citation type="journal article" date="2016" name="Genome Announc.">
        <title>Draft Genome Sequence of Planomonospora sphaerica JCM9374, a Rare Actinomycete.</title>
        <authorList>
            <person name="Dohra H."/>
            <person name="Suzuki T."/>
            <person name="Inoue Y."/>
            <person name="Kodani S."/>
        </authorList>
    </citation>
    <scope>NUCLEOTIDE SEQUENCE [LARGE SCALE GENOMIC DNA]</scope>
    <source>
        <strain evidence="3 4">JCM 9374</strain>
    </source>
</reference>
<accession>A0A171BJ78</accession>
<dbReference type="AlphaFoldDB" id="A0A171BJ78"/>